<dbReference type="PANTHER" id="PTHR33065:SF88">
    <property type="entry name" value="OS11G0104220 PROTEIN"/>
    <property type="match status" value="1"/>
</dbReference>
<name>A0A803M5W0_CHEQI</name>
<dbReference type="OrthoDB" id="1284511at2759"/>
<evidence type="ECO:0000259" key="1">
    <source>
        <dbReference type="Pfam" id="PF20241"/>
    </source>
</evidence>
<evidence type="ECO:0000313" key="2">
    <source>
        <dbReference type="EnsemblPlants" id="AUR62023833-RA:cds"/>
    </source>
</evidence>
<accession>A0A803M5W0</accession>
<dbReference type="Proteomes" id="UP000596660">
    <property type="component" value="Unplaced"/>
</dbReference>
<keyword evidence="3" id="KW-1185">Reference proteome</keyword>
<proteinExistence type="predicted"/>
<dbReference type="EnsemblPlants" id="AUR62023833-RA">
    <property type="protein sequence ID" value="AUR62023833-RA:cds"/>
    <property type="gene ID" value="AUR62023833"/>
</dbReference>
<dbReference type="PANTHER" id="PTHR33065">
    <property type="entry name" value="OS07G0486400 PROTEIN"/>
    <property type="match status" value="1"/>
</dbReference>
<reference evidence="2" key="2">
    <citation type="submission" date="2021-03" db="UniProtKB">
        <authorList>
            <consortium name="EnsemblPlants"/>
        </authorList>
    </citation>
    <scope>IDENTIFICATION</scope>
</reference>
<feature type="domain" description="DUF6598" evidence="1">
    <location>
        <begin position="397"/>
        <end position="643"/>
    </location>
</feature>
<protein>
    <recommendedName>
        <fullName evidence="1">DUF6598 domain-containing protein</fullName>
    </recommendedName>
</protein>
<dbReference type="AlphaFoldDB" id="A0A803M5W0"/>
<evidence type="ECO:0000313" key="3">
    <source>
        <dbReference type="Proteomes" id="UP000596660"/>
    </source>
</evidence>
<organism evidence="2 3">
    <name type="scientific">Chenopodium quinoa</name>
    <name type="common">Quinoa</name>
    <dbReference type="NCBI Taxonomy" id="63459"/>
    <lineage>
        <taxon>Eukaryota</taxon>
        <taxon>Viridiplantae</taxon>
        <taxon>Streptophyta</taxon>
        <taxon>Embryophyta</taxon>
        <taxon>Tracheophyta</taxon>
        <taxon>Spermatophyta</taxon>
        <taxon>Magnoliopsida</taxon>
        <taxon>eudicotyledons</taxon>
        <taxon>Gunneridae</taxon>
        <taxon>Pentapetalae</taxon>
        <taxon>Caryophyllales</taxon>
        <taxon>Chenopodiaceae</taxon>
        <taxon>Chenopodioideae</taxon>
        <taxon>Atripliceae</taxon>
        <taxon>Chenopodium</taxon>
    </lineage>
</organism>
<dbReference type="GeneID" id="110738773"/>
<dbReference type="KEGG" id="cqi:110738773"/>
<dbReference type="Gramene" id="AUR62023833-RA">
    <property type="protein sequence ID" value="AUR62023833-RA:cds"/>
    <property type="gene ID" value="AUR62023833"/>
</dbReference>
<reference evidence="2" key="1">
    <citation type="journal article" date="2017" name="Nature">
        <title>The genome of Chenopodium quinoa.</title>
        <authorList>
            <person name="Jarvis D.E."/>
            <person name="Ho Y.S."/>
            <person name="Lightfoot D.J."/>
            <person name="Schmoeckel S.M."/>
            <person name="Li B."/>
            <person name="Borm T.J.A."/>
            <person name="Ohyanagi H."/>
            <person name="Mineta K."/>
            <person name="Michell C.T."/>
            <person name="Saber N."/>
            <person name="Kharbatia N.M."/>
            <person name="Rupper R.R."/>
            <person name="Sharp A.R."/>
            <person name="Dally N."/>
            <person name="Boughton B.A."/>
            <person name="Woo Y.H."/>
            <person name="Gao G."/>
            <person name="Schijlen E.G.W.M."/>
            <person name="Guo X."/>
            <person name="Momin A.A."/>
            <person name="Negrao S."/>
            <person name="Al-Babili S."/>
            <person name="Gehring C."/>
            <person name="Roessner U."/>
            <person name="Jung C."/>
            <person name="Murphy K."/>
            <person name="Arold S.T."/>
            <person name="Gojobori T."/>
            <person name="van der Linden C.G."/>
            <person name="van Loo E.N."/>
            <person name="Jellen E.N."/>
            <person name="Maughan P.J."/>
            <person name="Tester M."/>
        </authorList>
    </citation>
    <scope>NUCLEOTIDE SEQUENCE [LARGE SCALE GENOMIC DNA]</scope>
    <source>
        <strain evidence="2">cv. PI 614886</strain>
    </source>
</reference>
<gene>
    <name evidence="2" type="primary">LOC110738773</name>
</gene>
<dbReference type="RefSeq" id="XP_021774896.1">
    <property type="nucleotide sequence ID" value="XM_021919204.1"/>
</dbReference>
<feature type="domain" description="DUF6598" evidence="1">
    <location>
        <begin position="62"/>
        <end position="318"/>
    </location>
</feature>
<dbReference type="Pfam" id="PF20241">
    <property type="entry name" value="DUF6598"/>
    <property type="match status" value="2"/>
</dbReference>
<dbReference type="InterPro" id="IPR046533">
    <property type="entry name" value="DUF6598"/>
</dbReference>
<sequence length="651" mass="74110">MDLENLIEKYNNVSREEVEKILETSQYPTFSKDIFECSVKQLHMRREREKVYGRESIITGPLVQVLSVQVLPDIIDQNTPLTIYGRIYAEFFDTTSGEKIVHDLYNRKCDNAQLLGPSGTLTLISPDCLSSPLDICMSIPNTRVVVDVCAGGKKLFAEHICCDEDITDFGQVKLVYVHDELGARALSMRYISMPFAVYGRVRILFTPKQSNKLDEENHPYLNVKGKIVARFGNFFGSHALEEYTLFEKQSNEFERVDIGPRKRLRGMRLSRGWVGVPPYSPFILDLDLSEFGTERRILKETVELRVENGLVSEDMFIVDDMLITVRVGWHSPRPQGRCTGIELGDKSFSDEISPQETTKRESDEQMIEAFVHEESSNIRLPWFLRAHKNMPFASPVVEIFTVFIGRENFEAMQIYGLIELSSPVCTFQVFKREAKHAFTLSEHRTTLPVLDGSCVYDDCESLEMKIDLKDVENRFHIRGCVEWDWKSRDYSSLCLGNQLSSVVLGNKCFVALHYSVFSEAVQANIGVSYISKNGHVDLHPKVYGSLIAEYNNYDYTSRYKKDYYRVVLFQRNQEDSTQIGNSGMIALSRSVVVVPLKSSLVIEANLWNGNSDKVLSSSTEFQIGASSDSMTIEGDDYSININVKWGEVSSN</sequence>